<dbReference type="AlphaFoldDB" id="A0ABD2KHR4"/>
<gene>
    <name evidence="3" type="ORF">niasHT_025646</name>
</gene>
<protein>
    <recommendedName>
        <fullName evidence="2">Poly(A) RNA polymerase mitochondrial-like central palm domain-containing protein</fullName>
    </recommendedName>
</protein>
<dbReference type="SUPFAM" id="SSF81631">
    <property type="entry name" value="PAP/OAS1 substrate-binding domain"/>
    <property type="match status" value="1"/>
</dbReference>
<keyword evidence="4" id="KW-1185">Reference proteome</keyword>
<dbReference type="InterPro" id="IPR043519">
    <property type="entry name" value="NT_sf"/>
</dbReference>
<name>A0ABD2KHR4_9BILA</name>
<dbReference type="Pfam" id="PF22600">
    <property type="entry name" value="MTPAP-like_central"/>
    <property type="match status" value="1"/>
</dbReference>
<organism evidence="3 4">
    <name type="scientific">Heterodera trifolii</name>
    <dbReference type="NCBI Taxonomy" id="157864"/>
    <lineage>
        <taxon>Eukaryota</taxon>
        <taxon>Metazoa</taxon>
        <taxon>Ecdysozoa</taxon>
        <taxon>Nematoda</taxon>
        <taxon>Chromadorea</taxon>
        <taxon>Rhabditida</taxon>
        <taxon>Tylenchina</taxon>
        <taxon>Tylenchomorpha</taxon>
        <taxon>Tylenchoidea</taxon>
        <taxon>Heteroderidae</taxon>
        <taxon>Heteroderinae</taxon>
        <taxon>Heterodera</taxon>
    </lineage>
</organism>
<dbReference type="SUPFAM" id="SSF81301">
    <property type="entry name" value="Nucleotidyltransferase"/>
    <property type="match status" value="1"/>
</dbReference>
<dbReference type="Gene3D" id="1.10.1410.10">
    <property type="match status" value="1"/>
</dbReference>
<evidence type="ECO:0000313" key="4">
    <source>
        <dbReference type="Proteomes" id="UP001620626"/>
    </source>
</evidence>
<dbReference type="InterPro" id="IPR054708">
    <property type="entry name" value="MTPAP-like_central"/>
</dbReference>
<evidence type="ECO:0000259" key="2">
    <source>
        <dbReference type="Pfam" id="PF22600"/>
    </source>
</evidence>
<feature type="domain" description="Poly(A) RNA polymerase mitochondrial-like central palm" evidence="2">
    <location>
        <begin position="114"/>
        <end position="195"/>
    </location>
</feature>
<proteinExistence type="predicted"/>
<dbReference type="PANTHER" id="PTHR12271:SF40">
    <property type="entry name" value="POLY(A) RNA POLYMERASE GLD2"/>
    <property type="match status" value="1"/>
</dbReference>
<accession>A0ABD2KHR4</accession>
<dbReference type="Proteomes" id="UP001620626">
    <property type="component" value="Unassembled WGS sequence"/>
</dbReference>
<reference evidence="3 4" key="1">
    <citation type="submission" date="2024-10" db="EMBL/GenBank/DDBJ databases">
        <authorList>
            <person name="Kim D."/>
        </authorList>
    </citation>
    <scope>NUCLEOTIDE SEQUENCE [LARGE SCALE GENOMIC DNA]</scope>
    <source>
        <strain evidence="3">BH-2024</strain>
    </source>
</reference>
<dbReference type="EMBL" id="JBICBT010000756">
    <property type="protein sequence ID" value="KAL3102464.1"/>
    <property type="molecule type" value="Genomic_DNA"/>
</dbReference>
<sequence>MIFLKKYLKNLMQKWALIPYYNLLTQGVERGNPVVRYERARRATPKSGLEQSLEEATRQLEEFGRLTISTPGGQPVEYLEEVQVATPQAEEVPWTWATKRFFVNDVKISAEKMRNGDLDIVLMPKCGEPLSHERKLREIKFLVREFRLMQRQYHYRHCVAITKTKAPLVKIRTSEDVDVDITIDNSEALRNSNWLAEQMKDSKLWRLYMAVKVFAKHNGIGDASCGGLNSLSWAIMTKHFAASRGQEHCETPLLDFLQMAEYFSEFPFEGYTITTTGWRERKSSSAPIYVEDPHNSEDNCARNRQAQDVCRVKKQAGARMASIHPKKGQMPTLDLGFPEQNWWTQKTLVRPTTQQSAMVCNQAAHPQIMELTNNFQCDQLTATKLNATLEVFKPVKRVSEIKAAYCNIIHKRVVYWKNVIFEWHNTTTSKALPTERGVQTNVEALSGPFSHSSPALTTATSPQKKQKGQTASSPKALSSTTLNKNACIRHSGT</sequence>
<dbReference type="PANTHER" id="PTHR12271">
    <property type="entry name" value="POLY A POLYMERASE CID PAP -RELATED"/>
    <property type="match status" value="1"/>
</dbReference>
<evidence type="ECO:0000256" key="1">
    <source>
        <dbReference type="SAM" id="MobiDB-lite"/>
    </source>
</evidence>
<feature type="compositionally biased region" description="Polar residues" evidence="1">
    <location>
        <begin position="445"/>
        <end position="484"/>
    </location>
</feature>
<comment type="caution">
    <text evidence="3">The sequence shown here is derived from an EMBL/GenBank/DDBJ whole genome shotgun (WGS) entry which is preliminary data.</text>
</comment>
<feature type="region of interest" description="Disordered" evidence="1">
    <location>
        <begin position="445"/>
        <end position="493"/>
    </location>
</feature>
<evidence type="ECO:0000313" key="3">
    <source>
        <dbReference type="EMBL" id="KAL3102464.1"/>
    </source>
</evidence>